<gene>
    <name evidence="1" type="ORF">QQF64_018212</name>
</gene>
<dbReference type="Proteomes" id="UP001558613">
    <property type="component" value="Unassembled WGS sequence"/>
</dbReference>
<evidence type="ECO:0000313" key="1">
    <source>
        <dbReference type="EMBL" id="KAL1253519.1"/>
    </source>
</evidence>
<comment type="caution">
    <text evidence="1">The sequence shown here is derived from an EMBL/GenBank/DDBJ whole genome shotgun (WGS) entry which is preliminary data.</text>
</comment>
<keyword evidence="2" id="KW-1185">Reference proteome</keyword>
<name>A0ABR3LKU4_9TELE</name>
<dbReference type="EMBL" id="JAYMGO010000021">
    <property type="protein sequence ID" value="KAL1253519.1"/>
    <property type="molecule type" value="Genomic_DNA"/>
</dbReference>
<accession>A0ABR3LKU4</accession>
<proteinExistence type="predicted"/>
<sequence length="66" mass="7589">MDAMIKVCRHSLCCHGNRSFHPNYRGYCGYYCNISNQHGRYSNFTVLRLSFVTATNSRAPDFSGVY</sequence>
<evidence type="ECO:0000313" key="2">
    <source>
        <dbReference type="Proteomes" id="UP001558613"/>
    </source>
</evidence>
<protein>
    <submittedName>
        <fullName evidence="1">Uncharacterized protein</fullName>
    </submittedName>
</protein>
<organism evidence="1 2">
    <name type="scientific">Cirrhinus molitorella</name>
    <name type="common">mud carp</name>
    <dbReference type="NCBI Taxonomy" id="172907"/>
    <lineage>
        <taxon>Eukaryota</taxon>
        <taxon>Metazoa</taxon>
        <taxon>Chordata</taxon>
        <taxon>Craniata</taxon>
        <taxon>Vertebrata</taxon>
        <taxon>Euteleostomi</taxon>
        <taxon>Actinopterygii</taxon>
        <taxon>Neopterygii</taxon>
        <taxon>Teleostei</taxon>
        <taxon>Ostariophysi</taxon>
        <taxon>Cypriniformes</taxon>
        <taxon>Cyprinidae</taxon>
        <taxon>Labeoninae</taxon>
        <taxon>Labeonini</taxon>
        <taxon>Cirrhinus</taxon>
    </lineage>
</organism>
<reference evidence="1 2" key="1">
    <citation type="submission" date="2023-09" db="EMBL/GenBank/DDBJ databases">
        <authorList>
            <person name="Wang M."/>
        </authorList>
    </citation>
    <scope>NUCLEOTIDE SEQUENCE [LARGE SCALE GENOMIC DNA]</scope>
    <source>
        <strain evidence="1">GT-2023</strain>
        <tissue evidence="1">Liver</tissue>
    </source>
</reference>